<feature type="coiled-coil region" evidence="2">
    <location>
        <begin position="88"/>
        <end position="119"/>
    </location>
</feature>
<dbReference type="CDD" id="cd02440">
    <property type="entry name" value="AdoMet_MTases"/>
    <property type="match status" value="1"/>
</dbReference>
<evidence type="ECO:0000259" key="3">
    <source>
        <dbReference type="PROSITE" id="PS50937"/>
    </source>
</evidence>
<keyword evidence="1" id="KW-0238">DNA-binding</keyword>
<dbReference type="PANTHER" id="PTHR30204">
    <property type="entry name" value="REDOX-CYCLING DRUG-SENSING TRANSCRIPTIONAL ACTIVATOR SOXR"/>
    <property type="match status" value="1"/>
</dbReference>
<feature type="domain" description="HTH merR-type" evidence="3">
    <location>
        <begin position="4"/>
        <end position="73"/>
    </location>
</feature>
<dbReference type="InterPro" id="IPR041698">
    <property type="entry name" value="Methyltransf_25"/>
</dbReference>
<dbReference type="SMART" id="SM00422">
    <property type="entry name" value="HTH_MERR"/>
    <property type="match status" value="1"/>
</dbReference>
<dbReference type="GO" id="GO:0032259">
    <property type="term" value="P:methylation"/>
    <property type="evidence" value="ECO:0007669"/>
    <property type="project" value="UniProtKB-KW"/>
</dbReference>
<evidence type="ECO:0000313" key="4">
    <source>
        <dbReference type="EMBL" id="MCZ8514561.1"/>
    </source>
</evidence>
<comment type="caution">
    <text evidence="4">The sequence shown here is derived from an EMBL/GenBank/DDBJ whole genome shotgun (WGS) entry which is preliminary data.</text>
</comment>
<dbReference type="Proteomes" id="UP001527882">
    <property type="component" value="Unassembled WGS sequence"/>
</dbReference>
<dbReference type="Gene3D" id="1.10.1660.10">
    <property type="match status" value="1"/>
</dbReference>
<dbReference type="InterPro" id="IPR009061">
    <property type="entry name" value="DNA-bd_dom_put_sf"/>
</dbReference>
<dbReference type="RefSeq" id="WP_269883081.1">
    <property type="nucleotide sequence ID" value="NZ_JAQAGZ010000012.1"/>
</dbReference>
<keyword evidence="4" id="KW-0808">Transferase</keyword>
<dbReference type="Pfam" id="PF13411">
    <property type="entry name" value="MerR_1"/>
    <property type="match status" value="1"/>
</dbReference>
<evidence type="ECO:0000256" key="2">
    <source>
        <dbReference type="SAM" id="Coils"/>
    </source>
</evidence>
<gene>
    <name evidence="4" type="ORF">O9H85_19465</name>
</gene>
<accession>A0ABT4QCI5</accession>
<evidence type="ECO:0000256" key="1">
    <source>
        <dbReference type="ARBA" id="ARBA00023125"/>
    </source>
</evidence>
<organism evidence="4 5">
    <name type="scientific">Paenibacillus gyeongsangnamensis</name>
    <dbReference type="NCBI Taxonomy" id="3388067"/>
    <lineage>
        <taxon>Bacteria</taxon>
        <taxon>Bacillati</taxon>
        <taxon>Bacillota</taxon>
        <taxon>Bacilli</taxon>
        <taxon>Bacillales</taxon>
        <taxon>Paenibacillaceae</taxon>
        <taxon>Paenibacillus</taxon>
    </lineage>
</organism>
<evidence type="ECO:0000313" key="5">
    <source>
        <dbReference type="Proteomes" id="UP001527882"/>
    </source>
</evidence>
<dbReference type="CDD" id="cd01109">
    <property type="entry name" value="HTH_YyaN"/>
    <property type="match status" value="1"/>
</dbReference>
<dbReference type="Pfam" id="PF13649">
    <property type="entry name" value="Methyltransf_25"/>
    <property type="match status" value="1"/>
</dbReference>
<dbReference type="EMBL" id="JAQAGZ010000012">
    <property type="protein sequence ID" value="MCZ8514561.1"/>
    <property type="molecule type" value="Genomic_DNA"/>
</dbReference>
<keyword evidence="2" id="KW-0175">Coiled coil</keyword>
<dbReference type="InterPro" id="IPR000551">
    <property type="entry name" value="MerR-type_HTH_dom"/>
</dbReference>
<dbReference type="InterPro" id="IPR029063">
    <property type="entry name" value="SAM-dependent_MTases_sf"/>
</dbReference>
<dbReference type="PROSITE" id="PS50937">
    <property type="entry name" value="HTH_MERR_2"/>
    <property type="match status" value="1"/>
</dbReference>
<protein>
    <submittedName>
        <fullName evidence="4">Methyltransferase domain-containing protein</fullName>
    </submittedName>
</protein>
<keyword evidence="4" id="KW-0489">Methyltransferase</keyword>
<name>A0ABT4QCI5_9BACL</name>
<keyword evidence="5" id="KW-1185">Reference proteome</keyword>
<dbReference type="InterPro" id="IPR047057">
    <property type="entry name" value="MerR_fam"/>
</dbReference>
<sequence>MDNKYSILQLSKLSGLSTHTLRYYEKAGLLDGIGRSGSGYRVYQERDLAWVQLLAQLRKTNMPISRLQQLARWRTEGSGTLADRRQVLEQHREEVRLHIEELQMSLRQLERRIGLYQALEQDAPPAADGEDAGMKAYYAQRAEHYERIYYRDDPIRQTELAAMEADLCRTLADRRVLEVACGTGFWTQKAVRTAACVTATDVTPETIAIARSKAMPADKVTFLEGDAYRLQEVPGSFDAALAMFWFSHVPKAQIPIFLEGLHSRIGPGEVMFIADNMFIPGIGGELIVRPGEADTYKQRELTDGSKHEVLKNYFTEQELEELFGPLATELRITMGECFWQVSYTIK</sequence>
<dbReference type="Gene3D" id="3.40.50.150">
    <property type="entry name" value="Vaccinia Virus protein VP39"/>
    <property type="match status" value="1"/>
</dbReference>
<dbReference type="GO" id="GO:0008168">
    <property type="term" value="F:methyltransferase activity"/>
    <property type="evidence" value="ECO:0007669"/>
    <property type="project" value="UniProtKB-KW"/>
</dbReference>
<dbReference type="SUPFAM" id="SSF53335">
    <property type="entry name" value="S-adenosyl-L-methionine-dependent methyltransferases"/>
    <property type="match status" value="1"/>
</dbReference>
<reference evidence="4 5" key="1">
    <citation type="submission" date="2022-12" db="EMBL/GenBank/DDBJ databases">
        <title>Draft genome sequence of Paenibacillus sp. dW9.</title>
        <authorList>
            <person name="Choi E.-W."/>
            <person name="Kim D.-U."/>
        </authorList>
    </citation>
    <scope>NUCLEOTIDE SEQUENCE [LARGE SCALE GENOMIC DNA]</scope>
    <source>
        <strain evidence="5">dW9</strain>
    </source>
</reference>
<dbReference type="PANTHER" id="PTHR30204:SF98">
    <property type="entry name" value="HTH-TYPE TRANSCRIPTIONAL REGULATOR ADHR"/>
    <property type="match status" value="1"/>
</dbReference>
<dbReference type="SUPFAM" id="SSF46955">
    <property type="entry name" value="Putative DNA-binding domain"/>
    <property type="match status" value="1"/>
</dbReference>
<proteinExistence type="predicted"/>